<dbReference type="InterPro" id="IPR025164">
    <property type="entry name" value="Toastrack_DUF4097"/>
</dbReference>
<dbReference type="OrthoDB" id="1903278at2"/>
<evidence type="ECO:0000313" key="3">
    <source>
        <dbReference type="EMBL" id="OPJ65856.1"/>
    </source>
</evidence>
<name>A0A1V4J105_9CLOT</name>
<evidence type="ECO:0000256" key="1">
    <source>
        <dbReference type="SAM" id="Phobius"/>
    </source>
</evidence>
<organism evidence="3 4">
    <name type="scientific">Clostridium chromiireducens</name>
    <dbReference type="NCBI Taxonomy" id="225345"/>
    <lineage>
        <taxon>Bacteria</taxon>
        <taxon>Bacillati</taxon>
        <taxon>Bacillota</taxon>
        <taxon>Clostridia</taxon>
        <taxon>Eubacteriales</taxon>
        <taxon>Clostridiaceae</taxon>
        <taxon>Clostridium</taxon>
    </lineage>
</organism>
<keyword evidence="1" id="KW-1133">Transmembrane helix</keyword>
<dbReference type="Pfam" id="PF13349">
    <property type="entry name" value="DUF4097"/>
    <property type="match status" value="1"/>
</dbReference>
<feature type="domain" description="DUF4097" evidence="2">
    <location>
        <begin position="81"/>
        <end position="307"/>
    </location>
</feature>
<comment type="caution">
    <text evidence="3">The sequence shown here is derived from an EMBL/GenBank/DDBJ whole genome shotgun (WGS) entry which is preliminary data.</text>
</comment>
<reference evidence="3 4" key="1">
    <citation type="submission" date="2017-03" db="EMBL/GenBank/DDBJ databases">
        <title>Genome sequence of Clostridium chromiireducens DSM 23318.</title>
        <authorList>
            <person name="Poehlein A."/>
            <person name="Daniel R."/>
        </authorList>
    </citation>
    <scope>NUCLEOTIDE SEQUENCE [LARGE SCALE GENOMIC DNA]</scope>
    <source>
        <strain evidence="3 4">DSM 23318</strain>
    </source>
</reference>
<evidence type="ECO:0000313" key="4">
    <source>
        <dbReference type="Proteomes" id="UP000191056"/>
    </source>
</evidence>
<keyword evidence="1" id="KW-0472">Membrane</keyword>
<sequence>MKKKFISTNMKIFILVLFILSITFYTSGCIVLVQSGYKLSDYADELHVNPNSFKYDINLSGFNFDFNASYVSKDYTINDNINEINFNLNSQDIKVISYDGDSLKVQIKSYNTISSDLSQTESENKITLGTRYDTPSNASISVSIPNKLKDKSTLKIITSSGDIDVSNLSIDTLNLTTASGEINTVNSNLNYLSLNNSSGSINFNGMTALAETKLTSSSGDIHGEGTLGILNGSTSSGDIDLRFVDSLNNVSLSTQSGSVNLLLPKNSGYKVNYETVSGDLNSHSSSLSAGDESSLININTLSGDLNIN</sequence>
<keyword evidence="4" id="KW-1185">Reference proteome</keyword>
<dbReference type="AlphaFoldDB" id="A0A1V4J105"/>
<dbReference type="Proteomes" id="UP000191056">
    <property type="component" value="Unassembled WGS sequence"/>
</dbReference>
<gene>
    <name evidence="3" type="ORF">CLCHR_04290</name>
</gene>
<dbReference type="STRING" id="225345.CLCHR_04290"/>
<dbReference type="RefSeq" id="WP_079438030.1">
    <property type="nucleotide sequence ID" value="NZ_MZGT01000004.1"/>
</dbReference>
<dbReference type="EMBL" id="MZGT01000004">
    <property type="protein sequence ID" value="OPJ65856.1"/>
    <property type="molecule type" value="Genomic_DNA"/>
</dbReference>
<proteinExistence type="predicted"/>
<keyword evidence="1" id="KW-0812">Transmembrane</keyword>
<evidence type="ECO:0000259" key="2">
    <source>
        <dbReference type="Pfam" id="PF13349"/>
    </source>
</evidence>
<protein>
    <recommendedName>
        <fullName evidence="2">DUF4097 domain-containing protein</fullName>
    </recommendedName>
</protein>
<feature type="transmembrane region" description="Helical" evidence="1">
    <location>
        <begin position="12"/>
        <end position="33"/>
    </location>
</feature>
<accession>A0A1V4J105</accession>